<keyword evidence="1" id="KW-0812">Transmembrane</keyword>
<dbReference type="EMBL" id="CP027665">
    <property type="protein sequence ID" value="QEP30312.1"/>
    <property type="molecule type" value="Genomic_DNA"/>
</dbReference>
<feature type="transmembrane region" description="Helical" evidence="1">
    <location>
        <begin position="38"/>
        <end position="58"/>
    </location>
</feature>
<reference evidence="3" key="1">
    <citation type="submission" date="2018-03" db="EMBL/GenBank/DDBJ databases">
        <title>Genomic analysis of the strain SH-1 isolated from shrimp intestine.</title>
        <authorList>
            <person name="Kim Y.-S."/>
            <person name="Kim S.-E."/>
            <person name="Kim K.-H."/>
        </authorList>
    </citation>
    <scope>NUCLEOTIDE SEQUENCE [LARGE SCALE GENOMIC DNA]</scope>
    <source>
        <strain evidence="3">SH-1</strain>
    </source>
</reference>
<evidence type="ECO:0000256" key="1">
    <source>
        <dbReference type="SAM" id="Phobius"/>
    </source>
</evidence>
<dbReference type="AlphaFoldDB" id="A0A5C2H5S0"/>
<name>A0A5C2H5S0_9RHOB</name>
<proteinExistence type="predicted"/>
<feature type="transmembrane region" description="Helical" evidence="1">
    <location>
        <begin position="14"/>
        <end position="32"/>
    </location>
</feature>
<dbReference type="RefSeq" id="WP_149615494.1">
    <property type="nucleotide sequence ID" value="NZ_CP027665.1"/>
</dbReference>
<organism evidence="2 3">
    <name type="scientific">Pukyongiella litopenaei</name>
    <dbReference type="NCBI Taxonomy" id="2605946"/>
    <lineage>
        <taxon>Bacteria</taxon>
        <taxon>Pseudomonadati</taxon>
        <taxon>Pseudomonadota</taxon>
        <taxon>Alphaproteobacteria</taxon>
        <taxon>Rhodobacterales</taxon>
        <taxon>Paracoccaceae</taxon>
        <taxon>Pukyongiella</taxon>
    </lineage>
</organism>
<accession>A0A5C2H5S0</accession>
<dbReference type="KEGG" id="thas:C6Y53_18960"/>
<gene>
    <name evidence="2" type="ORF">C6Y53_18960</name>
</gene>
<evidence type="ECO:0000313" key="2">
    <source>
        <dbReference type="EMBL" id="QEP30312.1"/>
    </source>
</evidence>
<dbReference type="Proteomes" id="UP000237655">
    <property type="component" value="Chromosome"/>
</dbReference>
<evidence type="ECO:0000313" key="3">
    <source>
        <dbReference type="Proteomes" id="UP000237655"/>
    </source>
</evidence>
<keyword evidence="1" id="KW-0472">Membrane</keyword>
<keyword evidence="1" id="KW-1133">Transmembrane helix</keyword>
<keyword evidence="3" id="KW-1185">Reference proteome</keyword>
<protein>
    <submittedName>
        <fullName evidence="2">Uncharacterized protein</fullName>
    </submittedName>
</protein>
<sequence length="178" mass="19899">MTVRRMLILSNSPVAPYLVIILPAASILLGWLGSSITGVVPIVPVLASLASAVCYFVAERFYRAFCPEEIRALALSSDYNALKKKKLDELEENSKRQTSNIFLSERVMKARLDILVQKELPCLSDGIRDDIKKNLDAKAKAAARLEIQQSIKNEYERLSEDAILVENPMARECPIFCV</sequence>